<keyword evidence="2" id="KW-1185">Reference proteome</keyword>
<reference evidence="1 2" key="1">
    <citation type="submission" date="2024-07" db="EMBL/GenBank/DDBJ databases">
        <authorList>
            <person name="Lee S."/>
            <person name="Kang M."/>
        </authorList>
    </citation>
    <scope>NUCLEOTIDE SEQUENCE [LARGE SCALE GENOMIC DNA]</scope>
    <source>
        <strain evidence="1 2">DS6</strain>
    </source>
</reference>
<dbReference type="Pfam" id="PF18844">
    <property type="entry name" value="baeRF_family2"/>
    <property type="match status" value="1"/>
</dbReference>
<protein>
    <submittedName>
        <fullName evidence="1">Vms1/Ankzf1 family peptidyl-tRNA hydrolase</fullName>
    </submittedName>
</protein>
<organism evidence="1 2">
    <name type="scientific">Nocardioides eburneus</name>
    <dbReference type="NCBI Taxonomy" id="3231482"/>
    <lineage>
        <taxon>Bacteria</taxon>
        <taxon>Bacillati</taxon>
        <taxon>Actinomycetota</taxon>
        <taxon>Actinomycetes</taxon>
        <taxon>Propionibacteriales</taxon>
        <taxon>Nocardioidaceae</taxon>
        <taxon>Nocardioides</taxon>
    </lineage>
</organism>
<gene>
    <name evidence="1" type="ORF">AB3X52_04625</name>
</gene>
<proteinExistence type="predicted"/>
<dbReference type="EMBL" id="JBFPJR010000006">
    <property type="protein sequence ID" value="MEX0426897.1"/>
    <property type="molecule type" value="Genomic_DNA"/>
</dbReference>
<accession>A0ABV3SVD0</accession>
<comment type="caution">
    <text evidence="1">The sequence shown here is derived from an EMBL/GenBank/DDBJ whole genome shotgun (WGS) entry which is preliminary data.</text>
</comment>
<sequence length="362" mass="38308">MDTTTLTSALQGAGPFATVLADVSQDTENGRHEHDLRVRAACEQLSEQGAPREVVDLVAERLGEIVRQPSPTGRIVVATPEGIAYDEVALTRVDQPVATWDALPDLMAWVAHRDATLPFVLALVDHEGGDISLWDSDLPEPEVTTSAGGEDLEFVHQMPVGGWGSLEVQRTTENTWKENAEDVAAEVERLVRAHGHPTVLLGGDPTSVGLVRKALADLPATVVELTSGQRTEDGGDEALHQAIREALLGEVVRRRSELAHRLREALGRGDTGAAGVGPVADALVRGQVETLVVDPAALSEVTLNPADHPGLAFGGPEPLRPVRADEALIAAAIATDADVTTLPGNVLGGQPVAAILRWTDDR</sequence>
<evidence type="ECO:0000313" key="1">
    <source>
        <dbReference type="EMBL" id="MEX0426897.1"/>
    </source>
</evidence>
<dbReference type="GO" id="GO:0016787">
    <property type="term" value="F:hydrolase activity"/>
    <property type="evidence" value="ECO:0007669"/>
    <property type="project" value="UniProtKB-KW"/>
</dbReference>
<dbReference type="InterPro" id="IPR040701">
    <property type="entry name" value="Bact_RF_family2"/>
</dbReference>
<name>A0ABV3SVD0_9ACTN</name>
<keyword evidence="1" id="KW-0378">Hydrolase</keyword>
<dbReference type="RefSeq" id="WP_367991764.1">
    <property type="nucleotide sequence ID" value="NZ_JBFPJR010000006.1"/>
</dbReference>
<dbReference type="Proteomes" id="UP001556631">
    <property type="component" value="Unassembled WGS sequence"/>
</dbReference>
<evidence type="ECO:0000313" key="2">
    <source>
        <dbReference type="Proteomes" id="UP001556631"/>
    </source>
</evidence>